<dbReference type="Proteomes" id="UP000813461">
    <property type="component" value="Unassembled WGS sequence"/>
</dbReference>
<dbReference type="PANTHER" id="PTHR11799">
    <property type="entry name" value="PARAOXONASE"/>
    <property type="match status" value="1"/>
</dbReference>
<dbReference type="EMBL" id="JAGMVJ010000017">
    <property type="protein sequence ID" value="KAH7078312.1"/>
    <property type="molecule type" value="Genomic_DNA"/>
</dbReference>
<accession>A0A8K0QYT8</accession>
<dbReference type="OrthoDB" id="5307922at2759"/>
<dbReference type="InterPro" id="IPR051288">
    <property type="entry name" value="Serum_paraoxonase/arylesterase"/>
</dbReference>
<evidence type="ECO:0000313" key="2">
    <source>
        <dbReference type="Proteomes" id="UP000813461"/>
    </source>
</evidence>
<dbReference type="AlphaFoldDB" id="A0A8K0QYT8"/>
<evidence type="ECO:0008006" key="3">
    <source>
        <dbReference type="Google" id="ProtNLM"/>
    </source>
</evidence>
<protein>
    <recommendedName>
        <fullName evidence="3">Calcium-dependent phosphotriesterase</fullName>
    </recommendedName>
</protein>
<sequence length="391" mass="42097">MAKLRRAITIALLAVSSPWLYDRYLALSGILAQRPGKLVEVNSFNSLEVKFQDKVRNCEDMILVEEKGVALLSCDPGRDKWNTVMGTFTDDNRTGESSGIWIYDYSSTDTLTRLDISSWASHLDFHPLGLELDASTSTLYIVNHARSGSAIEIFTVDWDTSAATHVKTFKHSLLHAPNALEILGEGTGKLYVSNDHAIVAAVSPLLSQIETFSGAPGGSVVYIDINAPETAQVVARVPFANGVKILNSTHLAVASSAKAGVYFYKINPDYTLTFTNLVRTPSTADNLSVDSNGKLLIAGHPFAPALMEVAKGRAGCDPNGTVEEKKACGCEAPSWVGEWSEDEGLKTLLMSKGQDEEGNGICASSTAVRDVQRGIGFVSMLYGRGIGVFKV</sequence>
<reference evidence="1" key="1">
    <citation type="journal article" date="2021" name="Nat. Commun.">
        <title>Genetic determinants of endophytism in the Arabidopsis root mycobiome.</title>
        <authorList>
            <person name="Mesny F."/>
            <person name="Miyauchi S."/>
            <person name="Thiergart T."/>
            <person name="Pickel B."/>
            <person name="Atanasova L."/>
            <person name="Karlsson M."/>
            <person name="Huettel B."/>
            <person name="Barry K.W."/>
            <person name="Haridas S."/>
            <person name="Chen C."/>
            <person name="Bauer D."/>
            <person name="Andreopoulos W."/>
            <person name="Pangilinan J."/>
            <person name="LaButti K."/>
            <person name="Riley R."/>
            <person name="Lipzen A."/>
            <person name="Clum A."/>
            <person name="Drula E."/>
            <person name="Henrissat B."/>
            <person name="Kohler A."/>
            <person name="Grigoriev I.V."/>
            <person name="Martin F.M."/>
            <person name="Hacquard S."/>
        </authorList>
    </citation>
    <scope>NUCLEOTIDE SEQUENCE</scope>
    <source>
        <strain evidence="1">MPI-SDFR-AT-0120</strain>
    </source>
</reference>
<dbReference type="PANTHER" id="PTHR11799:SF30">
    <property type="entry name" value="SERUM PARAOXONASE_ARYLESTERASE 2"/>
    <property type="match status" value="1"/>
</dbReference>
<evidence type="ECO:0000313" key="1">
    <source>
        <dbReference type="EMBL" id="KAH7078312.1"/>
    </source>
</evidence>
<name>A0A8K0QYT8_9PLEO</name>
<proteinExistence type="predicted"/>
<gene>
    <name evidence="1" type="ORF">FB567DRAFT_533642</name>
</gene>
<comment type="caution">
    <text evidence="1">The sequence shown here is derived from an EMBL/GenBank/DDBJ whole genome shotgun (WGS) entry which is preliminary data.</text>
</comment>
<dbReference type="SUPFAM" id="SSF63829">
    <property type="entry name" value="Calcium-dependent phosphotriesterase"/>
    <property type="match status" value="1"/>
</dbReference>
<dbReference type="InterPro" id="IPR011042">
    <property type="entry name" value="6-blade_b-propeller_TolB-like"/>
</dbReference>
<dbReference type="Gene3D" id="2.120.10.30">
    <property type="entry name" value="TolB, C-terminal domain"/>
    <property type="match status" value="1"/>
</dbReference>
<organism evidence="1 2">
    <name type="scientific">Paraphoma chrysanthemicola</name>
    <dbReference type="NCBI Taxonomy" id="798071"/>
    <lineage>
        <taxon>Eukaryota</taxon>
        <taxon>Fungi</taxon>
        <taxon>Dikarya</taxon>
        <taxon>Ascomycota</taxon>
        <taxon>Pezizomycotina</taxon>
        <taxon>Dothideomycetes</taxon>
        <taxon>Pleosporomycetidae</taxon>
        <taxon>Pleosporales</taxon>
        <taxon>Pleosporineae</taxon>
        <taxon>Phaeosphaeriaceae</taxon>
        <taxon>Paraphoma</taxon>
    </lineage>
</organism>
<keyword evidence="2" id="KW-1185">Reference proteome</keyword>